<evidence type="ECO:0000313" key="1">
    <source>
        <dbReference type="EMBL" id="MCI31717.1"/>
    </source>
</evidence>
<feature type="non-terminal residue" evidence="1">
    <location>
        <position position="1"/>
    </location>
</feature>
<protein>
    <submittedName>
        <fullName evidence="1">Uncharacterized protein</fullName>
    </submittedName>
</protein>
<sequence>ISSASPFNCAAAFVFYSAASFILFTQPPMSLCARDNQCVFFSAMPPCFFCARRALF</sequence>
<organism evidence="1 2">
    <name type="scientific">Trifolium medium</name>
    <dbReference type="NCBI Taxonomy" id="97028"/>
    <lineage>
        <taxon>Eukaryota</taxon>
        <taxon>Viridiplantae</taxon>
        <taxon>Streptophyta</taxon>
        <taxon>Embryophyta</taxon>
        <taxon>Tracheophyta</taxon>
        <taxon>Spermatophyta</taxon>
        <taxon>Magnoliopsida</taxon>
        <taxon>eudicotyledons</taxon>
        <taxon>Gunneridae</taxon>
        <taxon>Pentapetalae</taxon>
        <taxon>rosids</taxon>
        <taxon>fabids</taxon>
        <taxon>Fabales</taxon>
        <taxon>Fabaceae</taxon>
        <taxon>Papilionoideae</taxon>
        <taxon>50 kb inversion clade</taxon>
        <taxon>NPAAA clade</taxon>
        <taxon>Hologalegina</taxon>
        <taxon>IRL clade</taxon>
        <taxon>Trifolieae</taxon>
        <taxon>Trifolium</taxon>
    </lineage>
</organism>
<name>A0A392R657_9FABA</name>
<reference evidence="1 2" key="1">
    <citation type="journal article" date="2018" name="Front. Plant Sci.">
        <title>Red Clover (Trifolium pratense) and Zigzag Clover (T. medium) - A Picture of Genomic Similarities and Differences.</title>
        <authorList>
            <person name="Dluhosova J."/>
            <person name="Istvanek J."/>
            <person name="Nedelnik J."/>
            <person name="Repkova J."/>
        </authorList>
    </citation>
    <scope>NUCLEOTIDE SEQUENCE [LARGE SCALE GENOMIC DNA]</scope>
    <source>
        <strain evidence="2">cv. 10/8</strain>
        <tissue evidence="1">Leaf</tissue>
    </source>
</reference>
<dbReference type="Proteomes" id="UP000265520">
    <property type="component" value="Unassembled WGS sequence"/>
</dbReference>
<keyword evidence="2" id="KW-1185">Reference proteome</keyword>
<dbReference type="EMBL" id="LXQA010189423">
    <property type="protein sequence ID" value="MCI31717.1"/>
    <property type="molecule type" value="Genomic_DNA"/>
</dbReference>
<comment type="caution">
    <text evidence="1">The sequence shown here is derived from an EMBL/GenBank/DDBJ whole genome shotgun (WGS) entry which is preliminary data.</text>
</comment>
<evidence type="ECO:0000313" key="2">
    <source>
        <dbReference type="Proteomes" id="UP000265520"/>
    </source>
</evidence>
<dbReference type="AlphaFoldDB" id="A0A392R657"/>
<accession>A0A392R657</accession>
<proteinExistence type="predicted"/>